<feature type="region of interest" description="Disordered" evidence="1">
    <location>
        <begin position="148"/>
        <end position="193"/>
    </location>
</feature>
<keyword evidence="3" id="KW-1185">Reference proteome</keyword>
<dbReference type="Proteomes" id="UP000317043">
    <property type="component" value="Unassembled WGS sequence"/>
</dbReference>
<reference evidence="2 3" key="1">
    <citation type="submission" date="2019-06" db="EMBL/GenBank/DDBJ databases">
        <title>Sequencing the genomes of 1000 actinobacteria strains.</title>
        <authorList>
            <person name="Klenk H.-P."/>
        </authorList>
    </citation>
    <scope>NUCLEOTIDE SEQUENCE [LARGE SCALE GENOMIC DNA]</scope>
    <source>
        <strain evidence="2 3">DSM 45928</strain>
    </source>
</reference>
<comment type="caution">
    <text evidence="2">The sequence shown here is derived from an EMBL/GenBank/DDBJ whole genome shotgun (WGS) entry which is preliminary data.</text>
</comment>
<proteinExistence type="predicted"/>
<dbReference type="InParanoid" id="A0A543B3G8"/>
<evidence type="ECO:0000313" key="2">
    <source>
        <dbReference type="EMBL" id="TQL79379.1"/>
    </source>
</evidence>
<organism evidence="2 3">
    <name type="scientific">Stackebrandtia endophytica</name>
    <dbReference type="NCBI Taxonomy" id="1496996"/>
    <lineage>
        <taxon>Bacteria</taxon>
        <taxon>Bacillati</taxon>
        <taxon>Actinomycetota</taxon>
        <taxon>Actinomycetes</taxon>
        <taxon>Glycomycetales</taxon>
        <taxon>Glycomycetaceae</taxon>
        <taxon>Stackebrandtia</taxon>
    </lineage>
</organism>
<protein>
    <submittedName>
        <fullName evidence="2">Uncharacterized protein</fullName>
    </submittedName>
</protein>
<evidence type="ECO:0000256" key="1">
    <source>
        <dbReference type="SAM" id="MobiDB-lite"/>
    </source>
</evidence>
<dbReference type="AlphaFoldDB" id="A0A543B3G8"/>
<evidence type="ECO:0000313" key="3">
    <source>
        <dbReference type="Proteomes" id="UP000317043"/>
    </source>
</evidence>
<accession>A0A543B3G8</accession>
<dbReference type="EMBL" id="VFOW01000001">
    <property type="protein sequence ID" value="TQL79379.1"/>
    <property type="molecule type" value="Genomic_DNA"/>
</dbReference>
<sequence length="193" mass="20707">MLTNHQTEVRQTVEIAGRTYDITATTTQNGRVRIEVVAVDADGQIISQLTGDIPLEDLSPITTVVSRLLTAASVLNLDEPLPGDTLESANHVLTRQYPNVGKRWESIDDELLVAQYNAGTSIRELAKVFGRKPGGIRSRLIKHGLIELPESNPTGESAQEVDPGAPTTGKSPEGHDPTSSTAIRYMPGGASVE</sequence>
<gene>
    <name evidence="2" type="ORF">FB566_4980</name>
</gene>
<name>A0A543B3G8_9ACTN</name>